<dbReference type="Proteomes" id="UP000708208">
    <property type="component" value="Unassembled WGS sequence"/>
</dbReference>
<comment type="caution">
    <text evidence="1">The sequence shown here is derived from an EMBL/GenBank/DDBJ whole genome shotgun (WGS) entry which is preliminary data.</text>
</comment>
<keyword evidence="2" id="KW-1185">Reference proteome</keyword>
<dbReference type="AlphaFoldDB" id="A0A8J2P3U8"/>
<name>A0A8J2P3U8_9HEXA</name>
<sequence>MSSVVMKRPLLSSLPMSRVSLESYWNSLGEKPNCHDQSMDYRYNKLQTSRIIGIQNVVVFNDPMTSLVHGKHPQTAELEDSVARSGIKHKLKRIGEQQQVSKIPPNAITL</sequence>
<protein>
    <submittedName>
        <fullName evidence="1">Uncharacterized protein</fullName>
    </submittedName>
</protein>
<gene>
    <name evidence="1" type="ORF">AFUS01_LOCUS12185</name>
</gene>
<organism evidence="1 2">
    <name type="scientific">Allacma fusca</name>
    <dbReference type="NCBI Taxonomy" id="39272"/>
    <lineage>
        <taxon>Eukaryota</taxon>
        <taxon>Metazoa</taxon>
        <taxon>Ecdysozoa</taxon>
        <taxon>Arthropoda</taxon>
        <taxon>Hexapoda</taxon>
        <taxon>Collembola</taxon>
        <taxon>Symphypleona</taxon>
        <taxon>Sminthuridae</taxon>
        <taxon>Allacma</taxon>
    </lineage>
</organism>
<accession>A0A8J2P3U8</accession>
<evidence type="ECO:0000313" key="1">
    <source>
        <dbReference type="EMBL" id="CAG7723080.1"/>
    </source>
</evidence>
<proteinExistence type="predicted"/>
<reference evidence="1" key="1">
    <citation type="submission" date="2021-06" db="EMBL/GenBank/DDBJ databases">
        <authorList>
            <person name="Hodson N. C."/>
            <person name="Mongue J. A."/>
            <person name="Jaron S. K."/>
        </authorList>
    </citation>
    <scope>NUCLEOTIDE SEQUENCE</scope>
</reference>
<evidence type="ECO:0000313" key="2">
    <source>
        <dbReference type="Proteomes" id="UP000708208"/>
    </source>
</evidence>
<dbReference type="EMBL" id="CAJVCH010095459">
    <property type="protein sequence ID" value="CAG7723080.1"/>
    <property type="molecule type" value="Genomic_DNA"/>
</dbReference>